<proteinExistence type="predicted"/>
<evidence type="ECO:0000313" key="1">
    <source>
        <dbReference type="EMBL" id="QBH76086.1"/>
    </source>
</evidence>
<name>A0A481TQV4_HHV2</name>
<sequence length="184" mass="21174">MCSSVMGRPYSSTFMRFPNSCSTHRLLLMKMAQLCERRVYSRRVRLQMRYVSTFSLCRTEHRSFWCSKVDSSEAVWVGDPTHTSTGRRRPAYWGVWYRALIIHQQYTTVVSRCRPRSPASSMTIMLLRVKAGSAPCVTEARRVRAPWPSPKVCSRAVRAWNSFRASSPPCAARARLVMSRITSQ</sequence>
<reference evidence="2" key="1">
    <citation type="submission" date="2018-08" db="EMBL/GenBank/DDBJ databases">
        <title>HSV2 whole genome sequences from clinical isolates.</title>
        <authorList>
            <person name="Roychoudhury P."/>
            <person name="Greninger A.L."/>
            <person name="Jerome K.R."/>
            <person name="Johnston C."/>
            <person name="Wald A."/>
            <person name="Xie H."/>
        </authorList>
    </citation>
    <scope>NUCLEOTIDE SEQUENCE</scope>
    <source>
        <strain evidence="2">2010-8179</strain>
        <strain evidence="1">2012-15948</strain>
    </source>
</reference>
<dbReference type="EMBL" id="MH790635">
    <property type="protein sequence ID" value="QBH82891.1"/>
    <property type="molecule type" value="Genomic_DNA"/>
</dbReference>
<dbReference type="EMBL" id="MH790556">
    <property type="protein sequence ID" value="QBH76086.1"/>
    <property type="molecule type" value="Genomic_DNA"/>
</dbReference>
<organism evidence="2">
    <name type="scientific">Human herpesvirus 2</name>
    <name type="common">HHV-2</name>
    <name type="synonym">Human herpes simplex virus 2</name>
    <dbReference type="NCBI Taxonomy" id="10310"/>
    <lineage>
        <taxon>Viruses</taxon>
        <taxon>Duplodnaviria</taxon>
        <taxon>Heunggongvirae</taxon>
        <taxon>Peploviricota</taxon>
        <taxon>Herviviricetes</taxon>
        <taxon>Herpesvirales</taxon>
        <taxon>Orthoherpesviridae</taxon>
        <taxon>Alphaherpesvirinae</taxon>
        <taxon>Simplexvirus</taxon>
        <taxon>Simplexvirus humanalpha2</taxon>
    </lineage>
</organism>
<organismHost>
    <name type="scientific">Homo sapiens</name>
    <name type="common">Human</name>
    <dbReference type="NCBI Taxonomy" id="9606"/>
</organismHost>
<evidence type="ECO:0000313" key="2">
    <source>
        <dbReference type="EMBL" id="QBH82891.1"/>
    </source>
</evidence>
<protein>
    <submittedName>
        <fullName evidence="2">Uncharacterized protein</fullName>
    </submittedName>
</protein>
<accession>A0A481TQV4</accession>